<feature type="compositionally biased region" description="Basic and acidic residues" evidence="10">
    <location>
        <begin position="534"/>
        <end position="543"/>
    </location>
</feature>
<evidence type="ECO:0000256" key="7">
    <source>
        <dbReference type="ARBA" id="ARBA00039099"/>
    </source>
</evidence>
<accession>A0AAF0DVB7</accession>
<evidence type="ECO:0000256" key="9">
    <source>
        <dbReference type="PROSITE-ProRule" id="PRU00958"/>
    </source>
</evidence>
<proteinExistence type="inferred from homology"/>
<dbReference type="Pfam" id="PF02005">
    <property type="entry name" value="TRM"/>
    <property type="match status" value="1"/>
</dbReference>
<keyword evidence="12" id="KW-1185">Reference proteome</keyword>
<keyword evidence="5 9" id="KW-0819">tRNA processing</keyword>
<dbReference type="GO" id="GO:0160104">
    <property type="term" value="F:tRNA (guanine(26)-N2)-dimethyltransferase activity"/>
    <property type="evidence" value="ECO:0007669"/>
    <property type="project" value="UniProtKB-UniRule"/>
</dbReference>
<evidence type="ECO:0000256" key="6">
    <source>
        <dbReference type="ARBA" id="ARBA00022884"/>
    </source>
</evidence>
<keyword evidence="3 9" id="KW-0808">Transferase</keyword>
<dbReference type="PANTHER" id="PTHR10631">
    <property type="entry name" value="N 2 ,N 2 -DIMETHYLGUANOSINE TRNA METHYLTRANSFERASE"/>
    <property type="match status" value="1"/>
</dbReference>
<evidence type="ECO:0000313" key="11">
    <source>
        <dbReference type="EMBL" id="WFC94584.1"/>
    </source>
</evidence>
<evidence type="ECO:0000313" key="12">
    <source>
        <dbReference type="Proteomes" id="UP001216638"/>
    </source>
</evidence>
<dbReference type="PANTHER" id="PTHR10631:SF3">
    <property type="entry name" value="TRNA (GUANINE(26)-N(2))-DIMETHYLTRANSFERASE"/>
    <property type="match status" value="1"/>
</dbReference>
<protein>
    <recommendedName>
        <fullName evidence="7 9">tRNA (guanine(26)-N(2))-dimethyltransferase</fullName>
        <ecNumber evidence="7 9">2.1.1.216</ecNumber>
    </recommendedName>
</protein>
<feature type="region of interest" description="Disordered" evidence="10">
    <location>
        <begin position="565"/>
        <end position="606"/>
    </location>
</feature>
<dbReference type="SUPFAM" id="SSF53335">
    <property type="entry name" value="S-adenosyl-L-methionine-dependent methyltransferases"/>
    <property type="match status" value="1"/>
</dbReference>
<dbReference type="GO" id="GO:0000049">
    <property type="term" value="F:tRNA binding"/>
    <property type="evidence" value="ECO:0007669"/>
    <property type="project" value="UniProtKB-UniRule"/>
</dbReference>
<keyword evidence="6 9" id="KW-0694">RNA-binding</keyword>
<evidence type="ECO:0000256" key="5">
    <source>
        <dbReference type="ARBA" id="ARBA00022694"/>
    </source>
</evidence>
<evidence type="ECO:0000256" key="3">
    <source>
        <dbReference type="ARBA" id="ARBA00022679"/>
    </source>
</evidence>
<comment type="catalytic activity">
    <reaction evidence="8 9">
        <text>guanosine(26) in tRNA + 2 S-adenosyl-L-methionine = N(2)-dimethylguanosine(26) in tRNA + 2 S-adenosyl-L-homocysteine + 2 H(+)</text>
        <dbReference type="Rhea" id="RHEA:43140"/>
        <dbReference type="Rhea" id="RHEA-COMP:10359"/>
        <dbReference type="Rhea" id="RHEA-COMP:10360"/>
        <dbReference type="ChEBI" id="CHEBI:15378"/>
        <dbReference type="ChEBI" id="CHEBI:57856"/>
        <dbReference type="ChEBI" id="CHEBI:59789"/>
        <dbReference type="ChEBI" id="CHEBI:74269"/>
        <dbReference type="ChEBI" id="CHEBI:74513"/>
        <dbReference type="EC" id="2.1.1.216"/>
    </reaction>
</comment>
<name>A0AAF0DVB7_9BASI</name>
<reference evidence="11" key="1">
    <citation type="submission" date="2023-03" db="EMBL/GenBank/DDBJ databases">
        <title>Mating type loci evolution in Malassezia.</title>
        <authorList>
            <person name="Coelho M.A."/>
        </authorList>
    </citation>
    <scope>NUCLEOTIDE SEQUENCE</scope>
    <source>
        <strain evidence="11">CBS 14135</strain>
    </source>
</reference>
<dbReference type="GO" id="GO:0005634">
    <property type="term" value="C:nucleus"/>
    <property type="evidence" value="ECO:0007669"/>
    <property type="project" value="TreeGrafter"/>
</dbReference>
<dbReference type="InterPro" id="IPR029063">
    <property type="entry name" value="SAM-dependent_MTases_sf"/>
</dbReference>
<feature type="compositionally biased region" description="Basic and acidic residues" evidence="10">
    <location>
        <begin position="586"/>
        <end position="606"/>
    </location>
</feature>
<keyword evidence="2 9" id="KW-0489">Methyltransferase</keyword>
<comment type="similarity">
    <text evidence="9">Belongs to the class I-like SAM-binding methyltransferase superfamily. Trm1 family.</text>
</comment>
<keyword evidence="4 9" id="KW-0949">S-adenosyl-L-methionine</keyword>
<dbReference type="EMBL" id="CP119951">
    <property type="protein sequence ID" value="WFC94584.1"/>
    <property type="molecule type" value="Genomic_DNA"/>
</dbReference>
<dbReference type="EC" id="2.1.1.216" evidence="7 9"/>
<dbReference type="GO" id="GO:0002940">
    <property type="term" value="P:tRNA N2-guanine methylation"/>
    <property type="evidence" value="ECO:0007669"/>
    <property type="project" value="TreeGrafter"/>
</dbReference>
<keyword evidence="1 9" id="KW-0820">tRNA-binding</keyword>
<sequence length="606" mass="66854">MAPEPILLSADAVAKRGIHIKSNESAFRENSATIVMPSKEAAFLNPVQEFNRDLSTLAIIAWSQILDREKKQRYIAHMETRNAKRAKRGEPETKRAKIDEDYRSYKFTILEALSATGLRSIRYAKEIPLLGSILANDLSHSAVQAMRRNLALNFPPGRPLEEVAELQTENAGEAATKEPQGSKEVSNTNDLQIHPDCKVHVNQGDAIALMYEHREPSKRFDVVDLDPYGTAAPFLDAAVQSVADGGLLCVTCTDLAVLAGHNYPEKCWSLYGGVSVKAEYSHEVALRLVLHAIATAAGRYGRYIQPLLSLSIDFYLRVFVRVWTRPETVKLNASKTGLVYSCGKCSDFHIQPMGRATSTPNVKTGVPNVKFGSAAGPPTDMRCSECGGSFHVGGPMWFGPIQDADFCDEILETLDSGKHAFGTEARIRGMVSTARDELDAPFYFHPAKVAGLFHCTSPPLAPVVHALLNAGFEVSRSHCVAGSIKTNAPRGEVYDLFRSWIKEHPVNPERLKEGSAAQGLLSRRNEDGTPATRRAFDYETPNERTEAILNGAPSEKHAVRYQMNPQANWGPGTAAKGHRKKQHRSFAPEEIARRAQEMKEQERTKP</sequence>
<dbReference type="Proteomes" id="UP001216638">
    <property type="component" value="Chromosome 1"/>
</dbReference>
<dbReference type="PROSITE" id="PS51626">
    <property type="entry name" value="SAM_MT_TRM1"/>
    <property type="match status" value="1"/>
</dbReference>
<dbReference type="AlphaFoldDB" id="A0AAF0DVB7"/>
<evidence type="ECO:0000256" key="4">
    <source>
        <dbReference type="ARBA" id="ARBA00022691"/>
    </source>
</evidence>
<gene>
    <name evidence="11" type="primary">TRM1</name>
    <name evidence="11" type="ORF">MBRA1_001217</name>
</gene>
<evidence type="ECO:0000256" key="2">
    <source>
        <dbReference type="ARBA" id="ARBA00022603"/>
    </source>
</evidence>
<feature type="region of interest" description="Disordered" evidence="10">
    <location>
        <begin position="508"/>
        <end position="543"/>
    </location>
</feature>
<evidence type="ECO:0000256" key="1">
    <source>
        <dbReference type="ARBA" id="ARBA00022555"/>
    </source>
</evidence>
<evidence type="ECO:0000256" key="10">
    <source>
        <dbReference type="SAM" id="MobiDB-lite"/>
    </source>
</evidence>
<feature type="region of interest" description="Disordered" evidence="10">
    <location>
        <begin position="168"/>
        <end position="187"/>
    </location>
</feature>
<dbReference type="FunFam" id="3.30.56.70:FF:000001">
    <property type="entry name" value="tRNA (guanine(26)-N(2))-dimethyltransferase"/>
    <property type="match status" value="1"/>
</dbReference>
<dbReference type="Gene3D" id="3.40.50.150">
    <property type="entry name" value="Vaccinia Virus protein VP39"/>
    <property type="match status" value="1"/>
</dbReference>
<dbReference type="InterPro" id="IPR002905">
    <property type="entry name" value="Trm1"/>
</dbReference>
<evidence type="ECO:0000256" key="8">
    <source>
        <dbReference type="ARBA" id="ARBA00051897"/>
    </source>
</evidence>
<dbReference type="InterPro" id="IPR042296">
    <property type="entry name" value="tRNA_met_Trm1_C"/>
</dbReference>
<dbReference type="Gene3D" id="3.30.56.70">
    <property type="entry name" value="N2,N2-dimethylguanosine tRNA methyltransferase, C-terminal domain"/>
    <property type="match status" value="1"/>
</dbReference>
<organism evidence="11 12">
    <name type="scientific">Malassezia brasiliensis</name>
    <dbReference type="NCBI Taxonomy" id="1821822"/>
    <lineage>
        <taxon>Eukaryota</taxon>
        <taxon>Fungi</taxon>
        <taxon>Dikarya</taxon>
        <taxon>Basidiomycota</taxon>
        <taxon>Ustilaginomycotina</taxon>
        <taxon>Malasseziomycetes</taxon>
        <taxon>Malasseziales</taxon>
        <taxon>Malasseziaceae</taxon>
        <taxon>Malassezia</taxon>
    </lineage>
</organism>